<sequence>MKVVMRFGKKGKLSPIYVGPYRILKRIGKVAYELELPADLAAVHPVFHISLLKKCVGDPASIVPLESVAVKDSLSYKDVPVEILDRQVRSVFACSWNSVKLEIQFSVFSGGTHGHHPRTVDGLTVCPADKLGYESYPIKPRIVKWAFGKMVTSKACNNFQVTVRRLGGRAGGGRSSGACRGREREDEEKEEKEMGRTTLLPEVFKRTHVKKKENESDPDMLVEERAVRIYEQLGLLGDWDGGIGYRDGGCDEMVIGWDG</sequence>
<evidence type="ECO:0000259" key="2">
    <source>
        <dbReference type="Pfam" id="PF24626"/>
    </source>
</evidence>
<protein>
    <recommendedName>
        <fullName evidence="2">Tf2-1-like SH3-like domain-containing protein</fullName>
    </recommendedName>
</protein>
<evidence type="ECO:0000313" key="4">
    <source>
        <dbReference type="Proteomes" id="UP001234989"/>
    </source>
</evidence>
<dbReference type="Proteomes" id="UP001234989">
    <property type="component" value="Chromosome 8"/>
</dbReference>
<dbReference type="PANTHER" id="PTHR46148:SF60">
    <property type="entry name" value="CHROMO DOMAIN-CONTAINING PROTEIN"/>
    <property type="match status" value="1"/>
</dbReference>
<organism evidence="3 4">
    <name type="scientific">Solanum verrucosum</name>
    <dbReference type="NCBI Taxonomy" id="315347"/>
    <lineage>
        <taxon>Eukaryota</taxon>
        <taxon>Viridiplantae</taxon>
        <taxon>Streptophyta</taxon>
        <taxon>Embryophyta</taxon>
        <taxon>Tracheophyta</taxon>
        <taxon>Spermatophyta</taxon>
        <taxon>Magnoliopsida</taxon>
        <taxon>eudicotyledons</taxon>
        <taxon>Gunneridae</taxon>
        <taxon>Pentapetalae</taxon>
        <taxon>asterids</taxon>
        <taxon>lamiids</taxon>
        <taxon>Solanales</taxon>
        <taxon>Solanaceae</taxon>
        <taxon>Solanoideae</taxon>
        <taxon>Solaneae</taxon>
        <taxon>Solanum</taxon>
    </lineage>
</organism>
<feature type="domain" description="Tf2-1-like SH3-like" evidence="2">
    <location>
        <begin position="5"/>
        <end position="56"/>
    </location>
</feature>
<gene>
    <name evidence="3" type="ORF">MTR67_034375</name>
</gene>
<name>A0AAF0U7M5_SOLVR</name>
<dbReference type="EMBL" id="CP133619">
    <property type="protein sequence ID" value="WMV40990.1"/>
    <property type="molecule type" value="Genomic_DNA"/>
</dbReference>
<evidence type="ECO:0000256" key="1">
    <source>
        <dbReference type="SAM" id="MobiDB-lite"/>
    </source>
</evidence>
<evidence type="ECO:0000313" key="3">
    <source>
        <dbReference type="EMBL" id="WMV40990.1"/>
    </source>
</evidence>
<dbReference type="PANTHER" id="PTHR46148">
    <property type="entry name" value="CHROMO DOMAIN-CONTAINING PROTEIN"/>
    <property type="match status" value="1"/>
</dbReference>
<proteinExistence type="predicted"/>
<feature type="region of interest" description="Disordered" evidence="1">
    <location>
        <begin position="169"/>
        <end position="196"/>
    </location>
</feature>
<dbReference type="Pfam" id="PF24626">
    <property type="entry name" value="SH3_Tf2-1"/>
    <property type="match status" value="1"/>
</dbReference>
<reference evidence="3" key="1">
    <citation type="submission" date="2023-08" db="EMBL/GenBank/DDBJ databases">
        <title>A de novo genome assembly of Solanum verrucosum Schlechtendal, a Mexican diploid species geographically isolated from the other diploid A-genome species in potato relatives.</title>
        <authorList>
            <person name="Hosaka K."/>
        </authorList>
    </citation>
    <scope>NUCLEOTIDE SEQUENCE</scope>
    <source>
        <tissue evidence="3">Young leaves</tissue>
    </source>
</reference>
<dbReference type="InterPro" id="IPR056924">
    <property type="entry name" value="SH3_Tf2-1"/>
</dbReference>
<accession>A0AAF0U7M5</accession>
<keyword evidence="4" id="KW-1185">Reference proteome</keyword>
<dbReference type="AlphaFoldDB" id="A0AAF0U7M5"/>